<dbReference type="SMART" id="SM00382">
    <property type="entry name" value="AAA"/>
    <property type="match status" value="1"/>
</dbReference>
<dbReference type="PANTHER" id="PTHR42771">
    <property type="entry name" value="IRON(3+)-HYDROXAMATE IMPORT ATP-BINDING PROTEIN FHUC"/>
    <property type="match status" value="1"/>
</dbReference>
<dbReference type="PANTHER" id="PTHR42771:SF2">
    <property type="entry name" value="IRON(3+)-HYDROXAMATE IMPORT ATP-BINDING PROTEIN FHUC"/>
    <property type="match status" value="1"/>
</dbReference>
<feature type="region of interest" description="Disordered" evidence="10">
    <location>
        <begin position="255"/>
        <end position="279"/>
    </location>
</feature>
<comment type="subcellular location">
    <subcellularLocation>
        <location evidence="1">Cell membrane</location>
        <topology evidence="1">Peripheral membrane protein</topology>
    </subcellularLocation>
</comment>
<keyword evidence="13" id="KW-1185">Reference proteome</keyword>
<dbReference type="InterPro" id="IPR051535">
    <property type="entry name" value="Siderophore_ABC-ATPase"/>
</dbReference>
<keyword evidence="8" id="KW-0406">Ion transport</keyword>
<keyword evidence="9" id="KW-0472">Membrane</keyword>
<dbReference type="Gene3D" id="3.40.50.300">
    <property type="entry name" value="P-loop containing nucleotide triphosphate hydrolases"/>
    <property type="match status" value="1"/>
</dbReference>
<keyword evidence="3" id="KW-1003">Cell membrane</keyword>
<proteinExistence type="predicted"/>
<dbReference type="Pfam" id="PF00005">
    <property type="entry name" value="ABC_tran"/>
    <property type="match status" value="1"/>
</dbReference>
<keyword evidence="2" id="KW-0813">Transport</keyword>
<evidence type="ECO:0000256" key="9">
    <source>
        <dbReference type="ARBA" id="ARBA00023136"/>
    </source>
</evidence>
<keyword evidence="6 12" id="KW-0067">ATP-binding</keyword>
<evidence type="ECO:0000256" key="8">
    <source>
        <dbReference type="ARBA" id="ARBA00023065"/>
    </source>
</evidence>
<evidence type="ECO:0000256" key="1">
    <source>
        <dbReference type="ARBA" id="ARBA00004202"/>
    </source>
</evidence>
<dbReference type="RefSeq" id="WP_241441760.1">
    <property type="nucleotide sequence ID" value="NZ_BSUJ01000001.1"/>
</dbReference>
<evidence type="ECO:0000256" key="3">
    <source>
        <dbReference type="ARBA" id="ARBA00022475"/>
    </source>
</evidence>
<keyword evidence="7" id="KW-0408">Iron</keyword>
<dbReference type="InterPro" id="IPR003439">
    <property type="entry name" value="ABC_transporter-like_ATP-bd"/>
</dbReference>
<dbReference type="GO" id="GO:0005524">
    <property type="term" value="F:ATP binding"/>
    <property type="evidence" value="ECO:0007669"/>
    <property type="project" value="UniProtKB-KW"/>
</dbReference>
<accession>A0ABQ6HLM5</accession>
<protein>
    <submittedName>
        <fullName evidence="12">Cobalamin/Fe3+-siderophore ABC transporter ATP-binding protein</fullName>
    </submittedName>
</protein>
<evidence type="ECO:0000256" key="7">
    <source>
        <dbReference type="ARBA" id="ARBA00023004"/>
    </source>
</evidence>
<evidence type="ECO:0000256" key="2">
    <source>
        <dbReference type="ARBA" id="ARBA00022448"/>
    </source>
</evidence>
<dbReference type="Proteomes" id="UP001157109">
    <property type="component" value="Unassembled WGS sequence"/>
</dbReference>
<dbReference type="PROSITE" id="PS50893">
    <property type="entry name" value="ABC_TRANSPORTER_2"/>
    <property type="match status" value="1"/>
</dbReference>
<dbReference type="PROSITE" id="PS00211">
    <property type="entry name" value="ABC_TRANSPORTER_1"/>
    <property type="match status" value="1"/>
</dbReference>
<organism evidence="12 13">
    <name type="scientific">Arsenicicoccus piscis</name>
    <dbReference type="NCBI Taxonomy" id="673954"/>
    <lineage>
        <taxon>Bacteria</taxon>
        <taxon>Bacillati</taxon>
        <taxon>Actinomycetota</taxon>
        <taxon>Actinomycetes</taxon>
        <taxon>Micrococcales</taxon>
        <taxon>Intrasporangiaceae</taxon>
        <taxon>Arsenicicoccus</taxon>
    </lineage>
</organism>
<dbReference type="InterPro" id="IPR027417">
    <property type="entry name" value="P-loop_NTPase"/>
</dbReference>
<dbReference type="InterPro" id="IPR003593">
    <property type="entry name" value="AAA+_ATPase"/>
</dbReference>
<gene>
    <name evidence="12" type="ORF">GCM10025862_13510</name>
</gene>
<evidence type="ECO:0000259" key="11">
    <source>
        <dbReference type="PROSITE" id="PS50893"/>
    </source>
</evidence>
<keyword evidence="5" id="KW-0547">Nucleotide-binding</keyword>
<evidence type="ECO:0000313" key="13">
    <source>
        <dbReference type="Proteomes" id="UP001157109"/>
    </source>
</evidence>
<name>A0ABQ6HLM5_9MICO</name>
<dbReference type="EMBL" id="BSUJ01000001">
    <property type="protein sequence ID" value="GMA19330.1"/>
    <property type="molecule type" value="Genomic_DNA"/>
</dbReference>
<evidence type="ECO:0000256" key="4">
    <source>
        <dbReference type="ARBA" id="ARBA00022496"/>
    </source>
</evidence>
<dbReference type="SUPFAM" id="SSF52540">
    <property type="entry name" value="P-loop containing nucleoside triphosphate hydrolases"/>
    <property type="match status" value="1"/>
</dbReference>
<evidence type="ECO:0000256" key="10">
    <source>
        <dbReference type="SAM" id="MobiDB-lite"/>
    </source>
</evidence>
<dbReference type="InterPro" id="IPR017871">
    <property type="entry name" value="ABC_transporter-like_CS"/>
</dbReference>
<keyword evidence="4" id="KW-0410">Iron transport</keyword>
<dbReference type="CDD" id="cd03214">
    <property type="entry name" value="ABC_Iron-Siderophores_B12_Hemin"/>
    <property type="match status" value="1"/>
</dbReference>
<feature type="domain" description="ABC transporter" evidence="11">
    <location>
        <begin position="5"/>
        <end position="240"/>
    </location>
</feature>
<reference evidence="13" key="1">
    <citation type="journal article" date="2019" name="Int. J. Syst. Evol. Microbiol.">
        <title>The Global Catalogue of Microorganisms (GCM) 10K type strain sequencing project: providing services to taxonomists for standard genome sequencing and annotation.</title>
        <authorList>
            <consortium name="The Broad Institute Genomics Platform"/>
            <consortium name="The Broad Institute Genome Sequencing Center for Infectious Disease"/>
            <person name="Wu L."/>
            <person name="Ma J."/>
        </authorList>
    </citation>
    <scope>NUCLEOTIDE SEQUENCE [LARGE SCALE GENOMIC DNA]</scope>
    <source>
        <strain evidence="13">NBRC 105830</strain>
    </source>
</reference>
<sequence>MSLAITLDDVSVDYPRHRALDHVTASVPAGSFTAVLGPNGCGKSTLLRAVTQLVRPSEGEVRVADRPVRSYPRRELARTLGLLPQQTPVPPGLTVHELVRRGRAPYQRWLGSASAGDEGHVTDALTRTSMLALADAPLTELSGGQRQRAWFAMVLAQDTPVVLLDEPTTYLDLAHQFALLDLCAELHDQGRTIVAVLHDLPQAAAYADHVLLLHDGRLVGEGAPREVLTSATVSTVYGIECVVDLDAPVPVVSPRRRDDRLRASSRSGAPTPASVARSG</sequence>
<comment type="caution">
    <text evidence="12">The sequence shown here is derived from an EMBL/GenBank/DDBJ whole genome shotgun (WGS) entry which is preliminary data.</text>
</comment>
<evidence type="ECO:0000256" key="5">
    <source>
        <dbReference type="ARBA" id="ARBA00022741"/>
    </source>
</evidence>
<evidence type="ECO:0000256" key="6">
    <source>
        <dbReference type="ARBA" id="ARBA00022840"/>
    </source>
</evidence>
<evidence type="ECO:0000313" key="12">
    <source>
        <dbReference type="EMBL" id="GMA19330.1"/>
    </source>
</evidence>